<dbReference type="FunFam" id="3.30.1440.10:FF:000001">
    <property type="entry name" value="50S ribosomal protein L5"/>
    <property type="match status" value="1"/>
</dbReference>
<evidence type="ECO:0000313" key="5">
    <source>
        <dbReference type="EMBL" id="VAW08742.1"/>
    </source>
</evidence>
<dbReference type="PANTHER" id="PTHR11994">
    <property type="entry name" value="60S RIBOSOMAL PROTEIN L11-RELATED"/>
    <property type="match status" value="1"/>
</dbReference>
<dbReference type="GO" id="GO:0005840">
    <property type="term" value="C:ribosome"/>
    <property type="evidence" value="ECO:0007669"/>
    <property type="project" value="UniProtKB-KW"/>
</dbReference>
<proteinExistence type="inferred from homology"/>
<dbReference type="NCBIfam" id="NF000585">
    <property type="entry name" value="PRK00010.1"/>
    <property type="match status" value="1"/>
</dbReference>
<dbReference type="GO" id="GO:0003735">
    <property type="term" value="F:structural constituent of ribosome"/>
    <property type="evidence" value="ECO:0007669"/>
    <property type="project" value="InterPro"/>
</dbReference>
<evidence type="ECO:0000256" key="2">
    <source>
        <dbReference type="ARBA" id="ARBA00022980"/>
    </source>
</evidence>
<evidence type="ECO:0000256" key="3">
    <source>
        <dbReference type="ARBA" id="ARBA00023274"/>
    </source>
</evidence>
<protein>
    <submittedName>
        <fullName evidence="5">LSU ribosomal protein L5p (L11e)</fullName>
    </submittedName>
</protein>
<feature type="non-terminal residue" evidence="5">
    <location>
        <position position="1"/>
    </location>
</feature>
<evidence type="ECO:0000259" key="4">
    <source>
        <dbReference type="Pfam" id="PF00673"/>
    </source>
</evidence>
<dbReference type="Pfam" id="PF00673">
    <property type="entry name" value="Ribosomal_L5_C"/>
    <property type="match status" value="1"/>
</dbReference>
<keyword evidence="3" id="KW-0687">Ribonucleoprotein</keyword>
<dbReference type="SUPFAM" id="SSF55282">
    <property type="entry name" value="RL5-like"/>
    <property type="match status" value="1"/>
</dbReference>
<gene>
    <name evidence="5" type="ORF">MNBD_ACTINO01-1673</name>
</gene>
<organism evidence="5">
    <name type="scientific">hydrothermal vent metagenome</name>
    <dbReference type="NCBI Taxonomy" id="652676"/>
    <lineage>
        <taxon>unclassified sequences</taxon>
        <taxon>metagenomes</taxon>
        <taxon>ecological metagenomes</taxon>
    </lineage>
</organism>
<keyword evidence="2 5" id="KW-0689">Ribosomal protein</keyword>
<comment type="similarity">
    <text evidence="1">Belongs to the universal ribosomal protein uL5 family.</text>
</comment>
<dbReference type="GO" id="GO:0006412">
    <property type="term" value="P:translation"/>
    <property type="evidence" value="ECO:0007669"/>
    <property type="project" value="InterPro"/>
</dbReference>
<dbReference type="InterPro" id="IPR002132">
    <property type="entry name" value="Ribosomal_uL5"/>
</dbReference>
<accession>A0A3B0T2T1</accession>
<dbReference type="EMBL" id="UOEI01000634">
    <property type="protein sequence ID" value="VAW08742.1"/>
    <property type="molecule type" value="Genomic_DNA"/>
</dbReference>
<name>A0A3B0T2T1_9ZZZZ</name>
<reference evidence="5" key="1">
    <citation type="submission" date="2018-06" db="EMBL/GenBank/DDBJ databases">
        <authorList>
            <person name="Zhirakovskaya E."/>
        </authorList>
    </citation>
    <scope>NUCLEOTIDE SEQUENCE</scope>
</reference>
<dbReference type="InterPro" id="IPR022803">
    <property type="entry name" value="Ribosomal_uL5_dom_sf"/>
</dbReference>
<dbReference type="InterPro" id="IPR031309">
    <property type="entry name" value="Ribosomal_uL5_C"/>
</dbReference>
<evidence type="ECO:0000256" key="1">
    <source>
        <dbReference type="ARBA" id="ARBA00008553"/>
    </source>
</evidence>
<dbReference type="InterPro" id="IPR020930">
    <property type="entry name" value="Ribosomal_uL5_bac-type"/>
</dbReference>
<dbReference type="Gene3D" id="3.30.1440.10">
    <property type="match status" value="1"/>
</dbReference>
<feature type="domain" description="Large ribosomal subunit protein uL5 C-terminal" evidence="4">
    <location>
        <begin position="30"/>
        <end position="122"/>
    </location>
</feature>
<dbReference type="AlphaFoldDB" id="A0A3B0T2T1"/>
<sequence length="129" mass="14520">DLRTITGQQPKVNRARKSVSNFKLREGQAIGASVTLRGERMWEFLDRLIALSIPRIRDFRGLSPKGFDGRGNYSFGVTEQLIFPEIDYDKVMKVRGLDVTLVTTAETDAQGRALLDAFGFPFRRQQVGA</sequence>
<dbReference type="GO" id="GO:1990904">
    <property type="term" value="C:ribonucleoprotein complex"/>
    <property type="evidence" value="ECO:0007669"/>
    <property type="project" value="UniProtKB-KW"/>
</dbReference>